<dbReference type="Proteomes" id="UP000603457">
    <property type="component" value="Unassembled WGS sequence"/>
</dbReference>
<sequence>MSVEYFLSLKDYRRSLNHLIFLFLFLGNLSPSLVQAQTGNIHLVAQARPDLPPPENLPRPQLPQPIPPETPKLPPPKDLFRTPNETTPPPETIPSGIQDTIRVDRFEVIGSTVFSSAELAEATQEFTGKPITFAELLRASDAITKLYTDKGYISSGAFIPADQTFKARGGVVKIQVIEGSVESIEVRGLKRLNPDYVRSRIAVATGKPLNVNKLLQALQLLQLNPLIKNISAELAAGSRPGTSVIDIRASENTTFSAQVNFNNNRVPSIGSFQRQIQFNQANLLGLGDGLSVAYANTDGSNDVDFSYTLPVNPYNGTVQFQYNYTTSNVVEEPFDVLDIEGRSQDFAITFRQPILQTPTTEFALGITANRRNSDVSLEPLPGERIPFPSPGSVDGQTRLSVLRFFQDWTQRNSREVFAARSQFSFGIDAFDVTNSGAPPDSRFFSWRGQAQWVRLLAPETLLLLRADAQLADRALVPLEQFGLGGQQTVRGYRQDLLLTDNAVFVSAELRYPILRAPQLGGVLQLTPFIDYGTAYNSSNRADPDPNSLASVGLGLLWQSDRINARFDWGIPLIDDNSRNNTLQENGLYFSLVYTQPF</sequence>
<evidence type="ECO:0000256" key="3">
    <source>
        <dbReference type="ARBA" id="ARBA00023237"/>
    </source>
</evidence>
<dbReference type="InterPro" id="IPR005565">
    <property type="entry name" value="Hemolysn_activator_HlyB_C"/>
</dbReference>
<feature type="compositionally biased region" description="Pro residues" evidence="4">
    <location>
        <begin position="50"/>
        <end position="77"/>
    </location>
</feature>
<feature type="domain" description="Polypeptide-transport-associated ShlB-type" evidence="6">
    <location>
        <begin position="102"/>
        <end position="179"/>
    </location>
</feature>
<keyword evidence="3" id="KW-0998">Cell outer membrane</keyword>
<organism evidence="7 8">
    <name type="scientific">Nostoc spongiaeforme FACHB-130</name>
    <dbReference type="NCBI Taxonomy" id="1357510"/>
    <lineage>
        <taxon>Bacteria</taxon>
        <taxon>Bacillati</taxon>
        <taxon>Cyanobacteriota</taxon>
        <taxon>Cyanophyceae</taxon>
        <taxon>Nostocales</taxon>
        <taxon>Nostocaceae</taxon>
        <taxon>Nostoc</taxon>
    </lineage>
</organism>
<evidence type="ECO:0000256" key="4">
    <source>
        <dbReference type="SAM" id="MobiDB-lite"/>
    </source>
</evidence>
<dbReference type="PANTHER" id="PTHR34597:SF3">
    <property type="entry name" value="OUTER MEMBRANE TRANSPORTER CDIB"/>
    <property type="match status" value="1"/>
</dbReference>
<evidence type="ECO:0000259" key="5">
    <source>
        <dbReference type="Pfam" id="PF03865"/>
    </source>
</evidence>
<dbReference type="EMBL" id="JACJTB010000005">
    <property type="protein sequence ID" value="MBD2594066.1"/>
    <property type="molecule type" value="Genomic_DNA"/>
</dbReference>
<dbReference type="Gene3D" id="2.40.160.50">
    <property type="entry name" value="membrane protein fhac: a member of the omp85/tpsb transporter family"/>
    <property type="match status" value="1"/>
</dbReference>
<dbReference type="Gene3D" id="3.10.20.310">
    <property type="entry name" value="membrane protein fhac"/>
    <property type="match status" value="1"/>
</dbReference>
<reference evidence="7 8" key="1">
    <citation type="journal article" date="2020" name="ISME J.">
        <title>Comparative genomics reveals insights into cyanobacterial evolution and habitat adaptation.</title>
        <authorList>
            <person name="Chen M.Y."/>
            <person name="Teng W.K."/>
            <person name="Zhao L."/>
            <person name="Hu C.X."/>
            <person name="Zhou Y.K."/>
            <person name="Han B.P."/>
            <person name="Song L.R."/>
            <person name="Shu W.S."/>
        </authorList>
    </citation>
    <scope>NUCLEOTIDE SEQUENCE [LARGE SCALE GENOMIC DNA]</scope>
    <source>
        <strain evidence="7 8">FACHB-130</strain>
    </source>
</reference>
<protein>
    <submittedName>
        <fullName evidence="7">ShlB/FhaC/HecB family hemolysin secretion/activation protein</fullName>
    </submittedName>
</protein>
<keyword evidence="8" id="KW-1185">Reference proteome</keyword>
<evidence type="ECO:0000256" key="1">
    <source>
        <dbReference type="ARBA" id="ARBA00022452"/>
    </source>
</evidence>
<evidence type="ECO:0000313" key="8">
    <source>
        <dbReference type="Proteomes" id="UP000603457"/>
    </source>
</evidence>
<keyword evidence="2" id="KW-0812">Transmembrane</keyword>
<comment type="caution">
    <text evidence="7">The sequence shown here is derived from an EMBL/GenBank/DDBJ whole genome shotgun (WGS) entry which is preliminary data.</text>
</comment>
<feature type="region of interest" description="Disordered" evidence="4">
    <location>
        <begin position="47"/>
        <end position="96"/>
    </location>
</feature>
<dbReference type="InterPro" id="IPR051544">
    <property type="entry name" value="TPS_OM_transporter"/>
</dbReference>
<feature type="domain" description="Haemolysin activator HlyB C-terminal" evidence="5">
    <location>
        <begin position="241"/>
        <end position="555"/>
    </location>
</feature>
<dbReference type="Pfam" id="PF03865">
    <property type="entry name" value="ShlB"/>
    <property type="match status" value="1"/>
</dbReference>
<name>A0ABR8FS46_9NOSO</name>
<evidence type="ECO:0000256" key="2">
    <source>
        <dbReference type="ARBA" id="ARBA00022692"/>
    </source>
</evidence>
<keyword evidence="1" id="KW-1134">Transmembrane beta strand</keyword>
<dbReference type="RefSeq" id="WP_190966978.1">
    <property type="nucleotide sequence ID" value="NZ_JACJTB010000005.1"/>
</dbReference>
<dbReference type="Pfam" id="PF08479">
    <property type="entry name" value="POTRA_2"/>
    <property type="match status" value="1"/>
</dbReference>
<keyword evidence="1" id="KW-0472">Membrane</keyword>
<gene>
    <name evidence="7" type="ORF">H6G74_06945</name>
</gene>
<dbReference type="InterPro" id="IPR013686">
    <property type="entry name" value="Polypept-transport_assoc_ShlB"/>
</dbReference>
<dbReference type="PANTHER" id="PTHR34597">
    <property type="entry name" value="SLR1661 PROTEIN"/>
    <property type="match status" value="1"/>
</dbReference>
<evidence type="ECO:0000259" key="6">
    <source>
        <dbReference type="Pfam" id="PF08479"/>
    </source>
</evidence>
<evidence type="ECO:0000313" key="7">
    <source>
        <dbReference type="EMBL" id="MBD2594066.1"/>
    </source>
</evidence>
<accession>A0ABR8FS46</accession>
<proteinExistence type="predicted"/>